<dbReference type="GO" id="GO:0033194">
    <property type="term" value="P:response to hydroperoxide"/>
    <property type="evidence" value="ECO:0007669"/>
    <property type="project" value="TreeGrafter"/>
</dbReference>
<organism evidence="1 2">
    <name type="scientific">Cnuibacter physcomitrellae</name>
    <dbReference type="NCBI Taxonomy" id="1619308"/>
    <lineage>
        <taxon>Bacteria</taxon>
        <taxon>Bacillati</taxon>
        <taxon>Actinomycetota</taxon>
        <taxon>Actinomycetes</taxon>
        <taxon>Micrococcales</taxon>
        <taxon>Microbacteriaceae</taxon>
        <taxon>Cnuibacter</taxon>
    </lineage>
</organism>
<dbReference type="STRING" id="1619308.B5808_10340"/>
<dbReference type="AlphaFoldDB" id="A0A1X9LUA7"/>
<protein>
    <submittedName>
        <fullName evidence="1">Peroxide stress protein YaaA</fullName>
    </submittedName>
</protein>
<dbReference type="KEGG" id="cphy:B5808_10340"/>
<dbReference type="GO" id="GO:0005829">
    <property type="term" value="C:cytosol"/>
    <property type="evidence" value="ECO:0007669"/>
    <property type="project" value="TreeGrafter"/>
</dbReference>
<proteinExistence type="predicted"/>
<sequence>MLIVLPPSETKVDGGEGAPLDLALLSFPRLTRPRRSLVAAVRRLARRPEEMAAALKLGPRLAFEIDRNRALATSPTMPALGRYTGVLYDALDAASLPSAALDFAAGHLAIHSALFGLVGAADPIPAYRLSHDSKLEPTIKSVWGSTIARELGERPGLVLDLRSEGYVALGTASGNADAHYLHVVSEGPDGVKRALNHFNKKGKGEFARALLTQGEDFASIPALLDWATATGFRLTSRPDGSLELVV</sequence>
<dbReference type="PANTHER" id="PTHR30283">
    <property type="entry name" value="PEROXIDE STRESS RESPONSE PROTEIN YAAA"/>
    <property type="match status" value="1"/>
</dbReference>
<reference evidence="1 2" key="1">
    <citation type="submission" date="2017-04" db="EMBL/GenBank/DDBJ databases">
        <authorList>
            <person name="Afonso C.L."/>
            <person name="Miller P.J."/>
            <person name="Scott M.A."/>
            <person name="Spackman E."/>
            <person name="Goraichik I."/>
            <person name="Dimitrov K.M."/>
            <person name="Suarez D.L."/>
            <person name="Swayne D.E."/>
        </authorList>
    </citation>
    <scope>NUCLEOTIDE SEQUENCE [LARGE SCALE GENOMIC DNA]</scope>
    <source>
        <strain evidence="2">XA(T)</strain>
    </source>
</reference>
<dbReference type="Proteomes" id="UP000192775">
    <property type="component" value="Chromosome"/>
</dbReference>
<name>A0A1X9LUA7_9MICO</name>
<dbReference type="RefSeq" id="WP_085019718.1">
    <property type="nucleotide sequence ID" value="NZ_BMHD01000001.1"/>
</dbReference>
<dbReference type="InterPro" id="IPR005583">
    <property type="entry name" value="YaaA"/>
</dbReference>
<evidence type="ECO:0000313" key="2">
    <source>
        <dbReference type="Proteomes" id="UP000192775"/>
    </source>
</evidence>
<keyword evidence="2" id="KW-1185">Reference proteome</keyword>
<dbReference type="Pfam" id="PF03883">
    <property type="entry name" value="H2O2_YaaD"/>
    <property type="match status" value="1"/>
</dbReference>
<dbReference type="PANTHER" id="PTHR30283:SF4">
    <property type="entry name" value="PEROXIDE STRESS RESISTANCE PROTEIN YAAA"/>
    <property type="match status" value="1"/>
</dbReference>
<accession>A0A1X9LUA7</accession>
<gene>
    <name evidence="1" type="ORF">B5808_10340</name>
</gene>
<evidence type="ECO:0000313" key="1">
    <source>
        <dbReference type="EMBL" id="ARJ05580.1"/>
    </source>
</evidence>
<dbReference type="EMBL" id="CP020715">
    <property type="protein sequence ID" value="ARJ05580.1"/>
    <property type="molecule type" value="Genomic_DNA"/>
</dbReference>